<proteinExistence type="predicted"/>
<name>A0ABP8IC10_9GAMM</name>
<sequence length="70" mass="7881">MIGTIKTMHSVTWIPKASVRLYECPDMKRVIRVVAKAKPMIITNAEGLFCLKAMFKAIMKRTILAGMVAR</sequence>
<keyword evidence="2" id="KW-1185">Reference proteome</keyword>
<dbReference type="EMBL" id="BAABFV010000001">
    <property type="protein sequence ID" value="GAA4355450.1"/>
    <property type="molecule type" value="Genomic_DNA"/>
</dbReference>
<comment type="caution">
    <text evidence="1">The sequence shown here is derived from an EMBL/GenBank/DDBJ whole genome shotgun (WGS) entry which is preliminary data.</text>
</comment>
<reference evidence="2" key="1">
    <citation type="journal article" date="2019" name="Int. J. Syst. Evol. Microbiol.">
        <title>The Global Catalogue of Microorganisms (GCM) 10K type strain sequencing project: providing services to taxonomists for standard genome sequencing and annotation.</title>
        <authorList>
            <consortium name="The Broad Institute Genomics Platform"/>
            <consortium name="The Broad Institute Genome Sequencing Center for Infectious Disease"/>
            <person name="Wu L."/>
            <person name="Ma J."/>
        </authorList>
    </citation>
    <scope>NUCLEOTIDE SEQUENCE [LARGE SCALE GENOMIC DNA]</scope>
    <source>
        <strain evidence="2">JCM 17728</strain>
    </source>
</reference>
<organism evidence="1 2">
    <name type="scientific">Kangiella marina</name>
    <dbReference type="NCBI Taxonomy" id="1079178"/>
    <lineage>
        <taxon>Bacteria</taxon>
        <taxon>Pseudomonadati</taxon>
        <taxon>Pseudomonadota</taxon>
        <taxon>Gammaproteobacteria</taxon>
        <taxon>Kangiellales</taxon>
        <taxon>Kangiellaceae</taxon>
        <taxon>Kangiella</taxon>
    </lineage>
</organism>
<protein>
    <submittedName>
        <fullName evidence="1">Uncharacterized protein</fullName>
    </submittedName>
</protein>
<gene>
    <name evidence="1" type="ORF">GCM10023151_02500</name>
</gene>
<dbReference type="Proteomes" id="UP001501011">
    <property type="component" value="Unassembled WGS sequence"/>
</dbReference>
<accession>A0ABP8IC10</accession>
<evidence type="ECO:0000313" key="1">
    <source>
        <dbReference type="EMBL" id="GAA4355450.1"/>
    </source>
</evidence>
<evidence type="ECO:0000313" key="2">
    <source>
        <dbReference type="Proteomes" id="UP001501011"/>
    </source>
</evidence>